<evidence type="ECO:0000256" key="6">
    <source>
        <dbReference type="ARBA" id="ARBA00023015"/>
    </source>
</evidence>
<evidence type="ECO:0000256" key="5">
    <source>
        <dbReference type="ARBA" id="ARBA00022833"/>
    </source>
</evidence>
<evidence type="ECO:0000313" key="10">
    <source>
        <dbReference type="EnsemblMetazoa" id="AATE016333-PA.1"/>
    </source>
</evidence>
<evidence type="ECO:0000256" key="3">
    <source>
        <dbReference type="ARBA" id="ARBA00022737"/>
    </source>
</evidence>
<dbReference type="Gene3D" id="3.30.160.60">
    <property type="entry name" value="Classic Zinc Finger"/>
    <property type="match status" value="6"/>
</dbReference>
<feature type="compositionally biased region" description="Basic residues" evidence="9">
    <location>
        <begin position="576"/>
        <end position="587"/>
    </location>
</feature>
<proteinExistence type="inferred from homology"/>
<keyword evidence="4" id="KW-0863">Zinc-finger</keyword>
<reference evidence="10" key="1">
    <citation type="submission" date="2022-08" db="UniProtKB">
        <authorList>
            <consortium name="EnsemblMetazoa"/>
        </authorList>
    </citation>
    <scope>IDENTIFICATION</scope>
    <source>
        <strain evidence="10">EBRO</strain>
    </source>
</reference>
<keyword evidence="3" id="KW-0677">Repeat</keyword>
<organism evidence="10">
    <name type="scientific">Anopheles atroparvus</name>
    <name type="common">European mosquito</name>
    <dbReference type="NCBI Taxonomy" id="41427"/>
    <lineage>
        <taxon>Eukaryota</taxon>
        <taxon>Metazoa</taxon>
        <taxon>Ecdysozoa</taxon>
        <taxon>Arthropoda</taxon>
        <taxon>Hexapoda</taxon>
        <taxon>Insecta</taxon>
        <taxon>Pterygota</taxon>
        <taxon>Neoptera</taxon>
        <taxon>Endopterygota</taxon>
        <taxon>Diptera</taxon>
        <taxon>Nematocera</taxon>
        <taxon>Culicoidea</taxon>
        <taxon>Culicidae</taxon>
        <taxon>Anophelinae</taxon>
        <taxon>Anopheles</taxon>
    </lineage>
</organism>
<dbReference type="PANTHER" id="PTHR24379:SF121">
    <property type="entry name" value="C2H2-TYPE DOMAIN-CONTAINING PROTEIN"/>
    <property type="match status" value="1"/>
</dbReference>
<protein>
    <submittedName>
        <fullName evidence="10">Uncharacterized protein</fullName>
    </submittedName>
</protein>
<dbReference type="PANTHER" id="PTHR24379">
    <property type="entry name" value="KRAB AND ZINC FINGER DOMAIN-CONTAINING"/>
    <property type="match status" value="1"/>
</dbReference>
<dbReference type="GO" id="GO:0008270">
    <property type="term" value="F:zinc ion binding"/>
    <property type="evidence" value="ECO:0007669"/>
    <property type="project" value="UniProtKB-UniRule"/>
</dbReference>
<dbReference type="AlphaFoldDB" id="A0A182JE16"/>
<dbReference type="InterPro" id="IPR036236">
    <property type="entry name" value="Znf_C2H2_sf"/>
</dbReference>
<dbReference type="VEuPathDB" id="VectorBase:AATE016333"/>
<dbReference type="SMART" id="SM00355">
    <property type="entry name" value="ZnF_C2H2"/>
    <property type="match status" value="10"/>
</dbReference>
<name>A0A182JE16_ANOAO</name>
<dbReference type="InterPro" id="IPR013087">
    <property type="entry name" value="Znf_C2H2_type"/>
</dbReference>
<keyword evidence="6" id="KW-0805">Transcription regulation</keyword>
<dbReference type="PROSITE" id="PS50157">
    <property type="entry name" value="ZINC_FINGER_C2H2_2"/>
    <property type="match status" value="8"/>
</dbReference>
<comment type="similarity">
    <text evidence="1">Belongs to the krueppel C2H2-type zinc-finger protein family.</text>
</comment>
<keyword evidence="5" id="KW-0862">Zinc</keyword>
<accession>A0A182JE16</accession>
<dbReference type="FunFam" id="3.30.160.60:FF:000100">
    <property type="entry name" value="Zinc finger 45-like"/>
    <property type="match status" value="1"/>
</dbReference>
<evidence type="ECO:0000256" key="2">
    <source>
        <dbReference type="ARBA" id="ARBA00022723"/>
    </source>
</evidence>
<dbReference type="InterPro" id="IPR012934">
    <property type="entry name" value="Znf_AD"/>
</dbReference>
<evidence type="ECO:0000256" key="4">
    <source>
        <dbReference type="ARBA" id="ARBA00022771"/>
    </source>
</evidence>
<dbReference type="Pfam" id="PF13894">
    <property type="entry name" value="zf-C2H2_4"/>
    <property type="match status" value="1"/>
</dbReference>
<evidence type="ECO:0000256" key="8">
    <source>
        <dbReference type="ARBA" id="ARBA00023163"/>
    </source>
</evidence>
<dbReference type="SMART" id="SM00868">
    <property type="entry name" value="zf-AD"/>
    <property type="match status" value="1"/>
</dbReference>
<dbReference type="FunFam" id="3.30.160.60:FF:002737">
    <property type="entry name" value="AGAP008430-PA"/>
    <property type="match status" value="1"/>
</dbReference>
<dbReference type="PROSITE" id="PS51915">
    <property type="entry name" value="ZAD"/>
    <property type="match status" value="1"/>
</dbReference>
<dbReference type="Pfam" id="PF13912">
    <property type="entry name" value="zf-C2H2_6"/>
    <property type="match status" value="1"/>
</dbReference>
<keyword evidence="7" id="KW-0238">DNA-binding</keyword>
<dbReference type="Pfam" id="PF07776">
    <property type="entry name" value="zf-AD"/>
    <property type="match status" value="1"/>
</dbReference>
<dbReference type="Pfam" id="PF00096">
    <property type="entry name" value="zf-C2H2"/>
    <property type="match status" value="4"/>
</dbReference>
<dbReference type="PROSITE" id="PS00028">
    <property type="entry name" value="ZINC_FINGER_C2H2_1"/>
    <property type="match status" value="7"/>
</dbReference>
<dbReference type="STRING" id="41427.A0A182JE16"/>
<evidence type="ECO:0000256" key="9">
    <source>
        <dbReference type="SAM" id="MobiDB-lite"/>
    </source>
</evidence>
<sequence length="587" mass="67432">MELTDSTGELDNITGQVVLLATRGVDRTILFVDLCAMYCRLCLERTHEASQLDDALLGTITIREAIESTVGILTEINSLAPTIVCRNCMPKLKFALAFRHGCASSDEQMKRALEALDGLQQDALICVDGENGLGSTFTETLEMLRDFPIELEDAIDEKKERAPSTEDGSWEFEIKDHDLVDKVAEHGEEIELIEEYLDSEDGFFEPSRACDLEDHLSTHILLLPFTCFDCHTEQFPMVFSTLVALNRHLQSHLFPYRCPECPKRFLKPRSMENHITQKHREEINPAGYGCERCGASFERCHQLQRHMRAHEIEDSGRFRCEYCQRAFGTGTCLRRHRRIHTGDKPYACKYCGKRFNHEHNFANHKRLHVGERIHVCEVCHKSYTTGTGLRLHLADHFPDDPRYGPRQKNGQLKRTPARYPETLNTSSLEGIAITTAPESSSRIYQCTAVADCRFTTENYNRIFYHRQTHIKRFECDHCGKRFTIRSSLAKHVARVHDKAHTAAEHRTHLCSQCGKTFSTRQKFQRHIDSHRGNKQYRWRFCEKEFVQKANCKAHERIHTEENPCSILAPAPETTRGGHRRSTHGSCG</sequence>
<dbReference type="GO" id="GO:0005634">
    <property type="term" value="C:nucleus"/>
    <property type="evidence" value="ECO:0007669"/>
    <property type="project" value="InterPro"/>
</dbReference>
<keyword evidence="8" id="KW-0804">Transcription</keyword>
<dbReference type="EnsemblMetazoa" id="AATE016333-RA">
    <property type="protein sequence ID" value="AATE016333-PA.1"/>
    <property type="gene ID" value="AATE016333"/>
</dbReference>
<keyword evidence="2" id="KW-0479">Metal-binding</keyword>
<feature type="region of interest" description="Disordered" evidence="9">
    <location>
        <begin position="568"/>
        <end position="587"/>
    </location>
</feature>
<dbReference type="SUPFAM" id="SSF57667">
    <property type="entry name" value="beta-beta-alpha zinc fingers"/>
    <property type="match status" value="6"/>
</dbReference>
<evidence type="ECO:0000256" key="1">
    <source>
        <dbReference type="ARBA" id="ARBA00006991"/>
    </source>
</evidence>
<dbReference type="SUPFAM" id="SSF57716">
    <property type="entry name" value="Glucocorticoid receptor-like (DNA-binding domain)"/>
    <property type="match status" value="1"/>
</dbReference>
<dbReference type="GO" id="GO:0003677">
    <property type="term" value="F:DNA binding"/>
    <property type="evidence" value="ECO:0007669"/>
    <property type="project" value="UniProtKB-KW"/>
</dbReference>
<evidence type="ECO:0000256" key="7">
    <source>
        <dbReference type="ARBA" id="ARBA00023125"/>
    </source>
</evidence>